<dbReference type="GeneID" id="93641335"/>
<dbReference type="InterPro" id="IPR011059">
    <property type="entry name" value="Metal-dep_hydrolase_composite"/>
</dbReference>
<dbReference type="InterPro" id="IPR032466">
    <property type="entry name" value="Metal_Hydrolase"/>
</dbReference>
<dbReference type="PANTHER" id="PTHR32027:SF0">
    <property type="entry name" value="CYTOSINE DEAMINASE"/>
    <property type="match status" value="1"/>
</dbReference>
<feature type="domain" description="Amidohydrolase-related" evidence="3">
    <location>
        <begin position="63"/>
        <end position="398"/>
    </location>
</feature>
<dbReference type="EMBL" id="CP009920">
    <property type="protein sequence ID" value="AJI24585.1"/>
    <property type="molecule type" value="Genomic_DNA"/>
</dbReference>
<dbReference type="Gene3D" id="2.30.40.10">
    <property type="entry name" value="Urease, subunit C, domain 1"/>
    <property type="match status" value="1"/>
</dbReference>
<dbReference type="GO" id="GO:0046872">
    <property type="term" value="F:metal ion binding"/>
    <property type="evidence" value="ECO:0007669"/>
    <property type="project" value="UniProtKB-KW"/>
</dbReference>
<dbReference type="InterPro" id="IPR052349">
    <property type="entry name" value="Metallo-hydrolase_Enzymes"/>
</dbReference>
<keyword evidence="2 4" id="KW-0378">Hydrolase</keyword>
<dbReference type="CDD" id="cd01293">
    <property type="entry name" value="Bact_CD"/>
    <property type="match status" value="1"/>
</dbReference>
<protein>
    <submittedName>
        <fullName evidence="4">Amidohydrolase family protein</fullName>
    </submittedName>
</protein>
<gene>
    <name evidence="4" type="ORF">BG04_3274</name>
</gene>
<dbReference type="Gene3D" id="3.20.20.140">
    <property type="entry name" value="Metal-dependent hydrolases"/>
    <property type="match status" value="1"/>
</dbReference>
<evidence type="ECO:0000256" key="1">
    <source>
        <dbReference type="ARBA" id="ARBA00022723"/>
    </source>
</evidence>
<sequence>MLLHLINVRLPIMHDHALFEVKISNGMYTSIVLQNGYLEGDEFFPLHAAVLGKETSLDAQGRVLLPGFVDMHMHLDKAHSLPQVPNISGTLQEAIKNYSSSLPAFPEEEIKQRMLKTALQALANGTTTIRTHIDFDCSMEEDSLFRSLQAAVEVRDELSPYMDVQVVPLFSNLDIDDMHKMNKIERAFDLEIDAIGGCPHLARNPEKEIDALFSLAQAYNKPLDLHVDESDDPSVDTIINIAHRTIELNMEGKVVVGHLCSLAGMTDAKVKEILNLLKQAKIGVVTLPASNLYLQGREDKGIVRRGVTRIRDIQKAAIPIATASDNVNDPFHPFGKADLLQVGLLTAYAAHMGSPDDQRQLLRMITSIPARLIGKEKYGVEEGNEANFVLLNVQSVQEIWTELPETRFVFNKHRWLSVKETHQRLADTNLTNLWQENQILIG</sequence>
<reference evidence="4 5" key="1">
    <citation type="journal article" date="2015" name="Genome Announc.">
        <title>Complete genome sequences for 35 biothreat assay-relevant bacillus species.</title>
        <authorList>
            <person name="Johnson S.L."/>
            <person name="Daligault H.E."/>
            <person name="Davenport K.W."/>
            <person name="Jaissle J."/>
            <person name="Frey K.G."/>
            <person name="Ladner J.T."/>
            <person name="Broomall S.M."/>
            <person name="Bishop-Lilly K.A."/>
            <person name="Bruce D.C."/>
            <person name="Gibbons H.S."/>
            <person name="Coyne S.R."/>
            <person name="Lo C.C."/>
            <person name="Meincke L."/>
            <person name="Munk A.C."/>
            <person name="Koroleva G.I."/>
            <person name="Rosenzweig C.N."/>
            <person name="Palacios G.F."/>
            <person name="Redden C.L."/>
            <person name="Minogue T.D."/>
            <person name="Chain P.S."/>
        </authorList>
    </citation>
    <scope>NUCLEOTIDE SEQUENCE [LARGE SCALE GENOMIC DNA]</scope>
    <source>
        <strain evidence="5">ATCC 14581 / DSM 32 / JCM 2506 / NBRC 15308 / NCIMB 9376 / NCTC 10342 / NRRL B-14308 / VKM B-512</strain>
    </source>
</reference>
<accession>A0A0B6AI75</accession>
<evidence type="ECO:0000313" key="5">
    <source>
        <dbReference type="Proteomes" id="UP000031829"/>
    </source>
</evidence>
<dbReference type="InterPro" id="IPR006680">
    <property type="entry name" value="Amidohydro-rel"/>
</dbReference>
<dbReference type="Pfam" id="PF01979">
    <property type="entry name" value="Amidohydro_1"/>
    <property type="match status" value="1"/>
</dbReference>
<keyword evidence="1" id="KW-0479">Metal-binding</keyword>
<dbReference type="GO" id="GO:0006209">
    <property type="term" value="P:cytosine catabolic process"/>
    <property type="evidence" value="ECO:0007669"/>
    <property type="project" value="TreeGrafter"/>
</dbReference>
<dbReference type="AlphaFoldDB" id="A0A0B6AI75"/>
<dbReference type="FunFam" id="3.20.20.140:FF:000019">
    <property type="entry name" value="Cytosine deaminase"/>
    <property type="match status" value="1"/>
</dbReference>
<dbReference type="KEGG" id="bmeg:BG04_3274"/>
<name>A0A0B6AI75_PRIM2</name>
<dbReference type="SUPFAM" id="SSF51556">
    <property type="entry name" value="Metallo-dependent hydrolases"/>
    <property type="match status" value="1"/>
</dbReference>
<dbReference type="RefSeq" id="WP_016763252.1">
    <property type="nucleotide sequence ID" value="NZ_BCVB01000007.1"/>
</dbReference>
<dbReference type="GO" id="GO:0004131">
    <property type="term" value="F:cytosine deaminase activity"/>
    <property type="evidence" value="ECO:0007669"/>
    <property type="project" value="TreeGrafter"/>
</dbReference>
<dbReference type="PANTHER" id="PTHR32027">
    <property type="entry name" value="CYTOSINE DEAMINASE"/>
    <property type="match status" value="1"/>
</dbReference>
<evidence type="ECO:0000259" key="3">
    <source>
        <dbReference type="Pfam" id="PF01979"/>
    </source>
</evidence>
<evidence type="ECO:0000256" key="2">
    <source>
        <dbReference type="ARBA" id="ARBA00022801"/>
    </source>
</evidence>
<dbReference type="HOGENOM" id="CLU_031758_0_1_9"/>
<dbReference type="GO" id="GO:0035888">
    <property type="term" value="F:isoguanine deaminase activity"/>
    <property type="evidence" value="ECO:0007669"/>
    <property type="project" value="TreeGrafter"/>
</dbReference>
<proteinExistence type="predicted"/>
<dbReference type="Proteomes" id="UP000031829">
    <property type="component" value="Chromosome"/>
</dbReference>
<organism evidence="4 5">
    <name type="scientific">Priestia megaterium (strain ATCC 14581 / DSM 32 / CCUG 1817 / JCM 2506 / NBRC 15308 / NCIMB 9376 / NCTC 10342 / NRRL B-14308 / VKM B-512 / Ford 19)</name>
    <name type="common">Bacillus megaterium</name>
    <dbReference type="NCBI Taxonomy" id="1348623"/>
    <lineage>
        <taxon>Bacteria</taxon>
        <taxon>Bacillati</taxon>
        <taxon>Bacillota</taxon>
        <taxon>Bacilli</taxon>
        <taxon>Bacillales</taxon>
        <taxon>Bacillaceae</taxon>
        <taxon>Priestia</taxon>
    </lineage>
</organism>
<evidence type="ECO:0000313" key="4">
    <source>
        <dbReference type="EMBL" id="AJI24585.1"/>
    </source>
</evidence>